<dbReference type="EMBL" id="JBFXLT010000051">
    <property type="protein sequence ID" value="KAL2812041.1"/>
    <property type="molecule type" value="Genomic_DNA"/>
</dbReference>
<sequence>MAVKKAGVKGIKGGKGGKNGKKNGVRQSTSSLHVHQPPHHPPPSTYVAPSEVYEPNKKRNGRTCALACFAVQTYLAAIVLGIFVVVGCTSSSSAIKGVYIAELHANDTDSFSLQFGYFGGCVTVQPELTTSTSGNRSSRVLTHCVASLRDQDLEDVSESLWENLDLDSHSTTAYVQDKLNTSLPIVDHLQDDVFHWPVPVIHVALFILSGIMLFVACAGASRRKAWKGVVVLTLILCAFSLALSLATVLGTLQAMNAILEGSLSTDDLELENGLYLSRGSTLQAMQVGLVVIVTLFYVLMGALFTQRTPEGIAVIQLFQSAGAGLREKVGRR</sequence>
<protein>
    <recommendedName>
        <fullName evidence="5">Actin cortical patch SUR7/pH-response regulator PalI</fullName>
    </recommendedName>
</protein>
<proteinExistence type="predicted"/>
<evidence type="ECO:0008006" key="5">
    <source>
        <dbReference type="Google" id="ProtNLM"/>
    </source>
</evidence>
<keyword evidence="2" id="KW-0472">Membrane</keyword>
<accession>A0ABR4H9A5</accession>
<feature type="transmembrane region" description="Helical" evidence="2">
    <location>
        <begin position="196"/>
        <end position="217"/>
    </location>
</feature>
<keyword evidence="4" id="KW-1185">Reference proteome</keyword>
<organism evidence="3 4">
    <name type="scientific">Aspergillus granulosus</name>
    <dbReference type="NCBI Taxonomy" id="176169"/>
    <lineage>
        <taxon>Eukaryota</taxon>
        <taxon>Fungi</taxon>
        <taxon>Dikarya</taxon>
        <taxon>Ascomycota</taxon>
        <taxon>Pezizomycotina</taxon>
        <taxon>Eurotiomycetes</taxon>
        <taxon>Eurotiomycetidae</taxon>
        <taxon>Eurotiales</taxon>
        <taxon>Aspergillaceae</taxon>
        <taxon>Aspergillus</taxon>
        <taxon>Aspergillus subgen. Nidulantes</taxon>
    </lineage>
</organism>
<feature type="transmembrane region" description="Helical" evidence="2">
    <location>
        <begin position="64"/>
        <end position="86"/>
    </location>
</feature>
<name>A0ABR4H9A5_9EURO</name>
<evidence type="ECO:0000256" key="1">
    <source>
        <dbReference type="SAM" id="MobiDB-lite"/>
    </source>
</evidence>
<comment type="caution">
    <text evidence="3">The sequence shown here is derived from an EMBL/GenBank/DDBJ whole genome shotgun (WGS) entry which is preliminary data.</text>
</comment>
<feature type="region of interest" description="Disordered" evidence="1">
    <location>
        <begin position="1"/>
        <end position="50"/>
    </location>
</feature>
<evidence type="ECO:0000313" key="3">
    <source>
        <dbReference type="EMBL" id="KAL2812041.1"/>
    </source>
</evidence>
<dbReference type="InterPro" id="IPR033481">
    <property type="entry name" value="Dni1/Fig1"/>
</dbReference>
<keyword evidence="2" id="KW-1133">Transmembrane helix</keyword>
<feature type="transmembrane region" description="Helical" evidence="2">
    <location>
        <begin position="229"/>
        <end position="252"/>
    </location>
</feature>
<evidence type="ECO:0000313" key="4">
    <source>
        <dbReference type="Proteomes" id="UP001610334"/>
    </source>
</evidence>
<dbReference type="Proteomes" id="UP001610334">
    <property type="component" value="Unassembled WGS sequence"/>
</dbReference>
<dbReference type="Pfam" id="PF12351">
    <property type="entry name" value="Fig1"/>
    <property type="match status" value="1"/>
</dbReference>
<feature type="transmembrane region" description="Helical" evidence="2">
    <location>
        <begin position="284"/>
        <end position="304"/>
    </location>
</feature>
<keyword evidence="2" id="KW-0812">Transmembrane</keyword>
<evidence type="ECO:0000256" key="2">
    <source>
        <dbReference type="SAM" id="Phobius"/>
    </source>
</evidence>
<reference evidence="3 4" key="1">
    <citation type="submission" date="2024-07" db="EMBL/GenBank/DDBJ databases">
        <title>Section-level genome sequencing and comparative genomics of Aspergillus sections Usti and Cavernicolus.</title>
        <authorList>
            <consortium name="Lawrence Berkeley National Laboratory"/>
            <person name="Nybo J.L."/>
            <person name="Vesth T.C."/>
            <person name="Theobald S."/>
            <person name="Frisvad J.C."/>
            <person name="Larsen T.O."/>
            <person name="Kjaerboelling I."/>
            <person name="Rothschild-Mancinelli K."/>
            <person name="Lyhne E.K."/>
            <person name="Kogle M.E."/>
            <person name="Barry K."/>
            <person name="Clum A."/>
            <person name="Na H."/>
            <person name="Ledsgaard L."/>
            <person name="Lin J."/>
            <person name="Lipzen A."/>
            <person name="Kuo A."/>
            <person name="Riley R."/>
            <person name="Mondo S."/>
            <person name="Labutti K."/>
            <person name="Haridas S."/>
            <person name="Pangalinan J."/>
            <person name="Salamov A.A."/>
            <person name="Simmons B.A."/>
            <person name="Magnuson J.K."/>
            <person name="Chen J."/>
            <person name="Drula E."/>
            <person name="Henrissat B."/>
            <person name="Wiebenga A."/>
            <person name="Lubbers R.J."/>
            <person name="Gomes A.C."/>
            <person name="Makela M.R."/>
            <person name="Stajich J."/>
            <person name="Grigoriev I.V."/>
            <person name="Mortensen U.H."/>
            <person name="De Vries R.P."/>
            <person name="Baker S.E."/>
            <person name="Andersen M.R."/>
        </authorList>
    </citation>
    <scope>NUCLEOTIDE SEQUENCE [LARGE SCALE GENOMIC DNA]</scope>
    <source>
        <strain evidence="3 4">CBS 588.65</strain>
    </source>
</reference>
<gene>
    <name evidence="3" type="ORF">BJX63DRAFT_432855</name>
</gene>